<organism evidence="1 2">
    <name type="scientific">Theobroma cacao</name>
    <name type="common">Cacao</name>
    <name type="synonym">Cocoa</name>
    <dbReference type="NCBI Taxonomy" id="3641"/>
    <lineage>
        <taxon>Eukaryota</taxon>
        <taxon>Viridiplantae</taxon>
        <taxon>Streptophyta</taxon>
        <taxon>Embryophyta</taxon>
        <taxon>Tracheophyta</taxon>
        <taxon>Spermatophyta</taxon>
        <taxon>Magnoliopsida</taxon>
        <taxon>eudicotyledons</taxon>
        <taxon>Gunneridae</taxon>
        <taxon>Pentapetalae</taxon>
        <taxon>rosids</taxon>
        <taxon>malvids</taxon>
        <taxon>Malvales</taxon>
        <taxon>Malvaceae</taxon>
        <taxon>Byttnerioideae</taxon>
        <taxon>Theobroma</taxon>
    </lineage>
</organism>
<dbReference type="SUPFAM" id="SSF56672">
    <property type="entry name" value="DNA/RNA polymerases"/>
    <property type="match status" value="1"/>
</dbReference>
<dbReference type="Proteomes" id="UP000026915">
    <property type="component" value="Chromosome 8"/>
</dbReference>
<name>A0A061FI56_THECC</name>
<dbReference type="Gene3D" id="3.30.70.270">
    <property type="match status" value="1"/>
</dbReference>
<reference evidence="1 2" key="1">
    <citation type="journal article" date="2013" name="Genome Biol.">
        <title>The genome sequence of the most widely cultivated cacao type and its use to identify candidate genes regulating pod color.</title>
        <authorList>
            <person name="Motamayor J.C."/>
            <person name="Mockaitis K."/>
            <person name="Schmutz J."/>
            <person name="Haiminen N."/>
            <person name="Iii D.L."/>
            <person name="Cornejo O."/>
            <person name="Findley S.D."/>
            <person name="Zheng P."/>
            <person name="Utro F."/>
            <person name="Royaert S."/>
            <person name="Saski C."/>
            <person name="Jenkins J."/>
            <person name="Podicheti R."/>
            <person name="Zhao M."/>
            <person name="Scheffler B.E."/>
            <person name="Stack J.C."/>
            <person name="Feltus F.A."/>
            <person name="Mustiga G.M."/>
            <person name="Amores F."/>
            <person name="Phillips W."/>
            <person name="Marelli J.P."/>
            <person name="May G.D."/>
            <person name="Shapiro H."/>
            <person name="Ma J."/>
            <person name="Bustamante C.D."/>
            <person name="Schnell R.J."/>
            <person name="Main D."/>
            <person name="Gilbert D."/>
            <person name="Parida L."/>
            <person name="Kuhn D.N."/>
        </authorList>
    </citation>
    <scope>NUCLEOTIDE SEQUENCE [LARGE SCALE GENOMIC DNA]</scope>
    <source>
        <strain evidence="2">cv. Matina 1-6</strain>
    </source>
</reference>
<accession>A0A061FI56</accession>
<dbReference type="InParanoid" id="A0A061FI56"/>
<dbReference type="PANTHER" id="PTHR45835">
    <property type="entry name" value="YALI0A06105P"/>
    <property type="match status" value="1"/>
</dbReference>
<dbReference type="eggNOG" id="KOG0017">
    <property type="taxonomic scope" value="Eukaryota"/>
</dbReference>
<protein>
    <submittedName>
        <fullName evidence="1">Uncharacterized protein</fullName>
    </submittedName>
</protein>
<gene>
    <name evidence="1" type="ORF">TCM_035594</name>
</gene>
<sequence>MLREHQLYAKFSKCEFWLDSVSFLGHIVSKNGMMVDPKKIEWKDLKRDVAKFVANFLVCQQVKAEHPRFAKLLQLLHVPDWKWEHTSMDFVTRLPQTSKGYDSI</sequence>
<dbReference type="AlphaFoldDB" id="A0A061FI56"/>
<dbReference type="Gramene" id="EOY16721">
    <property type="protein sequence ID" value="EOY16721"/>
    <property type="gene ID" value="TCM_035594"/>
</dbReference>
<keyword evidence="2" id="KW-1185">Reference proteome</keyword>
<proteinExistence type="predicted"/>
<dbReference type="PANTHER" id="PTHR45835:SF99">
    <property type="entry name" value="CHROMO DOMAIN-CONTAINING PROTEIN-RELATED"/>
    <property type="match status" value="1"/>
</dbReference>
<dbReference type="EMBL" id="CM001886">
    <property type="protein sequence ID" value="EOY16721.1"/>
    <property type="molecule type" value="Genomic_DNA"/>
</dbReference>
<evidence type="ECO:0000313" key="1">
    <source>
        <dbReference type="EMBL" id="EOY16721.1"/>
    </source>
</evidence>
<dbReference type="HOGENOM" id="CLU_2255094_0_0_1"/>
<evidence type="ECO:0000313" key="2">
    <source>
        <dbReference type="Proteomes" id="UP000026915"/>
    </source>
</evidence>
<dbReference type="InterPro" id="IPR043502">
    <property type="entry name" value="DNA/RNA_pol_sf"/>
</dbReference>
<dbReference type="InterPro" id="IPR043128">
    <property type="entry name" value="Rev_trsase/Diguanyl_cyclase"/>
</dbReference>